<organism evidence="2 3">
    <name type="scientific">Rhizobium mayense</name>
    <dbReference type="NCBI Taxonomy" id="1312184"/>
    <lineage>
        <taxon>Bacteria</taxon>
        <taxon>Pseudomonadati</taxon>
        <taxon>Pseudomonadota</taxon>
        <taxon>Alphaproteobacteria</taxon>
        <taxon>Hyphomicrobiales</taxon>
        <taxon>Rhizobiaceae</taxon>
        <taxon>Rhizobium/Agrobacterium group</taxon>
        <taxon>Rhizobium</taxon>
    </lineage>
</organism>
<dbReference type="Proteomes" id="UP001172645">
    <property type="component" value="Unassembled WGS sequence"/>
</dbReference>
<protein>
    <submittedName>
        <fullName evidence="2">Uncharacterized protein</fullName>
    </submittedName>
</protein>
<evidence type="ECO:0000256" key="1">
    <source>
        <dbReference type="SAM" id="MobiDB-lite"/>
    </source>
</evidence>
<dbReference type="RefSeq" id="WP_285867272.1">
    <property type="nucleotide sequence ID" value="NZ_JARFYM010000003.1"/>
</dbReference>
<evidence type="ECO:0000313" key="3">
    <source>
        <dbReference type="Proteomes" id="UP001172645"/>
    </source>
</evidence>
<proteinExistence type="predicted"/>
<reference evidence="2" key="1">
    <citation type="submission" date="2023-06" db="EMBL/GenBank/DDBJ databases">
        <title>Phylogenetic Diversity of Rhizobium strains.</title>
        <authorList>
            <person name="Moura F.T."/>
            <person name="Helene L.C.F."/>
            <person name="Hungria M."/>
        </authorList>
    </citation>
    <scope>NUCLEOTIDE SEQUENCE</scope>
    <source>
        <strain evidence="2">CCGE526</strain>
    </source>
</reference>
<sequence>MSCNGPDNGGADVGNLDAILAAIRGGRTRPFPIPAQLTPSPAEVQGLPVDRRRAIYQPRLELRKAINSAVGGYRVRKRIADLPWSAIAKQSEQLAKHKQALHDLFPESRTPSRRDRLTSDDTEGSALDWLVLRLAPVFEEILGEKPTTSWDDYQQRHYSPFIAFVLEVAKEAGIEIKSSTIHRALRPRKVSMNHKAKKKRSSGS</sequence>
<feature type="region of interest" description="Disordered" evidence="1">
    <location>
        <begin position="101"/>
        <end position="120"/>
    </location>
</feature>
<name>A0ABT7JQ02_9HYPH</name>
<gene>
    <name evidence="2" type="ORF">PY649_05875</name>
</gene>
<feature type="compositionally biased region" description="Basic and acidic residues" evidence="1">
    <location>
        <begin position="101"/>
        <end position="119"/>
    </location>
</feature>
<comment type="caution">
    <text evidence="2">The sequence shown here is derived from an EMBL/GenBank/DDBJ whole genome shotgun (WGS) entry which is preliminary data.</text>
</comment>
<keyword evidence="3" id="KW-1185">Reference proteome</keyword>
<evidence type="ECO:0000313" key="2">
    <source>
        <dbReference type="EMBL" id="MDL2398422.1"/>
    </source>
</evidence>
<dbReference type="EMBL" id="JARFYM010000003">
    <property type="protein sequence ID" value="MDL2398422.1"/>
    <property type="molecule type" value="Genomic_DNA"/>
</dbReference>
<accession>A0ABT7JQ02</accession>